<dbReference type="PIRSF" id="PIRSF001227">
    <property type="entry name" value="Pen_acylase"/>
    <property type="match status" value="1"/>
</dbReference>
<dbReference type="Proteomes" id="UP000648257">
    <property type="component" value="Unassembled WGS sequence"/>
</dbReference>
<sequence>MNAISSSHSHPAASVSFSSSRKLAVLGFLFASAFTTALAHSAPATNPKDLARWQASAQQVTISRDQWGIPHVAGKSDADAVFGLLYAQAEDDFKRIELNYINALGRLAEVEGEVEFWRDLRMKLFIQPAQLKAQYAKSPAWLKQLMNAFADGLNYYLHTHPEVKPRLITHFEPWMALAFSEGSIGGDIESVNLNDLNALYGDKPEYLSQAQSPILPEPRGSNGFAIAPKLSANGQAMLLINPHTSFYFRPEVHVRSEQGLNAYGAVTWGQFFVYQGFNQYNGWMHTSNAADVIDEFALNITKKGDKVFYTYEGKLRPLKMVEQTIPYSSPMGMVSRKVKTYFSHHGPVVREANGKWIAVQLMNEPMKALMQSYLRTKTRDYAGFAKVMDLRANSSNNTVYADKDGNIAYFHGDFVPRRNPQLDWTQPVDGSKRSADWQGLHEVKDIIHLFNPKNGWIQNTNNWPFSAAGVGADGSSPRQQDYPRYMWTNGENARGQHAVKVLKNAKQLNLESLIKLAYDSELTAFETLLPALFKAYDVKPEFALTEQIKSLRAWDLRATINSTATSLAIYWAQDLVAQHSNEARQKNIPVVDYLPNLPAPALLAALQRASNRLQNDFGNWQTAWGDINRFQRLSGDIQATYDDNKPSWPVAFASGNWGSLAAFGMTATQTTKRIYGDRGNSFVAAVSFGPRIQAKSILAGGNSGDPKSPHFNDQGEMYSKGEFKDVLFYPEDIDKHTKRKYHPGQ</sequence>
<reference evidence="5 6" key="1">
    <citation type="submission" date="2020-08" db="EMBL/GenBank/DDBJ databases">
        <title>Novel species isolated from subtropical streams in China.</title>
        <authorList>
            <person name="Lu H."/>
        </authorList>
    </citation>
    <scope>NUCLEOTIDE SEQUENCE [LARGE SCALE GENOMIC DNA]</scope>
    <source>
        <strain evidence="5 6">KACC 16656</strain>
    </source>
</reference>
<proteinExistence type="inferred from homology"/>
<keyword evidence="4" id="KW-0865">Zymogen</keyword>
<dbReference type="RefSeq" id="WP_186922826.1">
    <property type="nucleotide sequence ID" value="NZ_JACOFW010000009.1"/>
</dbReference>
<name>A0ABR6X4N7_9BURK</name>
<dbReference type="InterPro" id="IPR029055">
    <property type="entry name" value="Ntn_hydrolases_N"/>
</dbReference>
<dbReference type="Gene3D" id="3.60.20.10">
    <property type="entry name" value="Glutamine Phosphoribosylpyrophosphate, subunit 1, domain 1"/>
    <property type="match status" value="1"/>
</dbReference>
<accession>A0ABR6X4N7</accession>
<comment type="caution">
    <text evidence="5">The sequence shown here is derived from an EMBL/GenBank/DDBJ whole genome shotgun (WGS) entry which is preliminary data.</text>
</comment>
<keyword evidence="3" id="KW-0378">Hydrolase</keyword>
<evidence type="ECO:0000313" key="5">
    <source>
        <dbReference type="EMBL" id="MBC3807747.1"/>
    </source>
</evidence>
<evidence type="ECO:0000256" key="1">
    <source>
        <dbReference type="ARBA" id="ARBA00006586"/>
    </source>
</evidence>
<comment type="similarity">
    <text evidence="1">Belongs to the peptidase S45 family.</text>
</comment>
<dbReference type="PANTHER" id="PTHR34218:SF3">
    <property type="entry name" value="ACYL-HOMOSERINE LACTONE ACYLASE PVDQ"/>
    <property type="match status" value="1"/>
</dbReference>
<keyword evidence="6" id="KW-1185">Reference proteome</keyword>
<dbReference type="InterPro" id="IPR043146">
    <property type="entry name" value="Penicillin_amidase_N_B-knob"/>
</dbReference>
<dbReference type="SUPFAM" id="SSF56235">
    <property type="entry name" value="N-terminal nucleophile aminohydrolases (Ntn hydrolases)"/>
    <property type="match status" value="1"/>
</dbReference>
<dbReference type="Gene3D" id="2.30.120.10">
    <property type="match status" value="1"/>
</dbReference>
<dbReference type="Gene3D" id="1.10.439.10">
    <property type="entry name" value="Penicillin Amidohydrolase, domain 1"/>
    <property type="match status" value="1"/>
</dbReference>
<dbReference type="InterPro" id="IPR014395">
    <property type="entry name" value="Pen/GL7ACA/AHL_acylase"/>
</dbReference>
<dbReference type="EMBL" id="JACOFW010000009">
    <property type="protein sequence ID" value="MBC3807747.1"/>
    <property type="molecule type" value="Genomic_DNA"/>
</dbReference>
<dbReference type="InterPro" id="IPR043147">
    <property type="entry name" value="Penicillin_amidase_A-knob"/>
</dbReference>
<protein>
    <submittedName>
        <fullName evidence="5">Penicillin acylase family protein</fullName>
    </submittedName>
</protein>
<evidence type="ECO:0000256" key="2">
    <source>
        <dbReference type="ARBA" id="ARBA00022729"/>
    </source>
</evidence>
<dbReference type="InterPro" id="IPR023343">
    <property type="entry name" value="Penicillin_amidase_dom1"/>
</dbReference>
<dbReference type="Gene3D" id="1.10.1400.10">
    <property type="match status" value="1"/>
</dbReference>
<dbReference type="PANTHER" id="PTHR34218">
    <property type="entry name" value="PEPTIDASE S45 PENICILLIN AMIDASE"/>
    <property type="match status" value="1"/>
</dbReference>
<evidence type="ECO:0000256" key="4">
    <source>
        <dbReference type="ARBA" id="ARBA00023145"/>
    </source>
</evidence>
<keyword evidence="2" id="KW-0732">Signal</keyword>
<evidence type="ECO:0000313" key="6">
    <source>
        <dbReference type="Proteomes" id="UP000648257"/>
    </source>
</evidence>
<evidence type="ECO:0000256" key="3">
    <source>
        <dbReference type="ARBA" id="ARBA00022801"/>
    </source>
</evidence>
<organism evidence="5 6">
    <name type="scientific">Undibacterium seohonense</name>
    <dbReference type="NCBI Taxonomy" id="1344950"/>
    <lineage>
        <taxon>Bacteria</taxon>
        <taxon>Pseudomonadati</taxon>
        <taxon>Pseudomonadota</taxon>
        <taxon>Betaproteobacteria</taxon>
        <taxon>Burkholderiales</taxon>
        <taxon>Oxalobacteraceae</taxon>
        <taxon>Undibacterium</taxon>
    </lineage>
</organism>
<dbReference type="InterPro" id="IPR002692">
    <property type="entry name" value="S45"/>
</dbReference>
<gene>
    <name evidence="5" type="ORF">H8K52_10360</name>
</gene>
<dbReference type="Pfam" id="PF01804">
    <property type="entry name" value="Penicil_amidase"/>
    <property type="match status" value="1"/>
</dbReference>